<reference evidence="1 2" key="1">
    <citation type="submission" date="2014-12" db="EMBL/GenBank/DDBJ databases">
        <title>Reclassification of Actinobacillus muris as Muribacter muris.</title>
        <authorList>
            <person name="Christensen H."/>
            <person name="Nicklas W."/>
            <person name="Bisgaard M."/>
        </authorList>
    </citation>
    <scope>NUCLEOTIDE SEQUENCE [LARGE SCALE GENOMIC DNA]</scope>
    <source>
        <strain evidence="1 2">Ackerman80-443D</strain>
    </source>
</reference>
<comment type="caution">
    <text evidence="1">The sequence shown here is derived from an EMBL/GenBank/DDBJ whole genome shotgun (WGS) entry which is preliminary data.</text>
</comment>
<proteinExistence type="predicted"/>
<dbReference type="STRING" id="67855.RO21_10870"/>
<gene>
    <name evidence="1" type="ORF">RO21_10870</name>
</gene>
<dbReference type="Pfam" id="PF10109">
    <property type="entry name" value="Phage_TAC_7"/>
    <property type="match status" value="1"/>
</dbReference>
<dbReference type="Proteomes" id="UP000036270">
    <property type="component" value="Unassembled WGS sequence"/>
</dbReference>
<dbReference type="RefSeq" id="WP_047977805.1">
    <property type="nucleotide sequence ID" value="NZ_JWIZ01000084.1"/>
</dbReference>
<dbReference type="EMBL" id="JWIZ01000084">
    <property type="protein sequence ID" value="KMK50614.1"/>
    <property type="molecule type" value="Genomic_DNA"/>
</dbReference>
<evidence type="ECO:0000313" key="1">
    <source>
        <dbReference type="EMBL" id="KMK50614.1"/>
    </source>
</evidence>
<dbReference type="AlphaFoldDB" id="A0A0J5P561"/>
<organism evidence="1 2">
    <name type="scientific">Muribacter muris</name>
    <dbReference type="NCBI Taxonomy" id="67855"/>
    <lineage>
        <taxon>Bacteria</taxon>
        <taxon>Pseudomonadati</taxon>
        <taxon>Pseudomonadota</taxon>
        <taxon>Gammaproteobacteria</taxon>
        <taxon>Pasteurellales</taxon>
        <taxon>Pasteurellaceae</taxon>
        <taxon>Muribacter</taxon>
    </lineage>
</organism>
<name>A0A0J5P561_9PAST</name>
<accession>A0A0J5P561</accession>
<protein>
    <recommendedName>
        <fullName evidence="3">Phage tail assembly protein</fullName>
    </recommendedName>
</protein>
<sequence>MSNQAVETLKNLRVYTTYQLKHPVDLADGTRLTEINLRRLKGKDLGDFEEKRLDSKHEYQMVKFFVNRLSNLTFEDIDELDGIDINGLTVLIVDLLLEGKPKASES</sequence>
<dbReference type="InterPro" id="IPR019289">
    <property type="entry name" value="Phage_tail_E/E"/>
</dbReference>
<evidence type="ECO:0008006" key="3">
    <source>
        <dbReference type="Google" id="ProtNLM"/>
    </source>
</evidence>
<keyword evidence="2" id="KW-1185">Reference proteome</keyword>
<evidence type="ECO:0000313" key="2">
    <source>
        <dbReference type="Proteomes" id="UP000036270"/>
    </source>
</evidence>
<dbReference type="PATRIC" id="fig|67855.3.peg.2396"/>